<reference evidence="2" key="1">
    <citation type="journal article" date="2017" name="Nat. Microbiol.">
        <title>Global analysis of biosynthetic gene clusters reveals vast potential of secondary metabolite production in Penicillium species.</title>
        <authorList>
            <person name="Nielsen J.C."/>
            <person name="Grijseels S."/>
            <person name="Prigent S."/>
            <person name="Ji B."/>
            <person name="Dainat J."/>
            <person name="Nielsen K.F."/>
            <person name="Frisvad J.C."/>
            <person name="Workman M."/>
            <person name="Nielsen J."/>
        </authorList>
    </citation>
    <scope>NUCLEOTIDE SEQUENCE [LARGE SCALE GENOMIC DNA]</scope>
    <source>
        <strain evidence="2">IBT 14082</strain>
    </source>
</reference>
<evidence type="ECO:0008006" key="3">
    <source>
        <dbReference type="Google" id="ProtNLM"/>
    </source>
</evidence>
<dbReference type="OrthoDB" id="4323284at2759"/>
<evidence type="ECO:0000313" key="1">
    <source>
        <dbReference type="EMBL" id="OQE18823.1"/>
    </source>
</evidence>
<gene>
    <name evidence="1" type="ORF">PENFLA_c020G05708</name>
</gene>
<dbReference type="Gene3D" id="3.40.390.10">
    <property type="entry name" value="Collagenase (Catalytic Domain)"/>
    <property type="match status" value="1"/>
</dbReference>
<sequence length="205" mass="23216">MPLVLTTNANKTISRCGMAVMSPRFRSYAQENMMCQGTTFAFTAHDGWQSITFCPLAFEFSRRKHSLSECRNGDRTITDGTSMQLALSTPAIFLHELIHIVNKAKHINFTYPNDGKYKTAYGAGLTGYLAIEVLNDSANNADNYILIATAMYLPQYDWPGLLRVNELREVLLVVQSRLPSWKHTIRRHVAYYLPDLEVAEDDGFL</sequence>
<protein>
    <recommendedName>
        <fullName evidence="3">Lysine-specific metallo-endopeptidase domain-containing protein</fullName>
    </recommendedName>
</protein>
<accession>A0A1V6SZB1</accession>
<dbReference type="EMBL" id="MLQL01000020">
    <property type="protein sequence ID" value="OQE18823.1"/>
    <property type="molecule type" value="Genomic_DNA"/>
</dbReference>
<dbReference type="GO" id="GO:0008237">
    <property type="term" value="F:metallopeptidase activity"/>
    <property type="evidence" value="ECO:0007669"/>
    <property type="project" value="InterPro"/>
</dbReference>
<dbReference type="STRING" id="254877.A0A1V6SZB1"/>
<proteinExistence type="predicted"/>
<dbReference type="Proteomes" id="UP000191342">
    <property type="component" value="Unassembled WGS sequence"/>
</dbReference>
<name>A0A1V6SZB1_9EURO</name>
<evidence type="ECO:0000313" key="2">
    <source>
        <dbReference type="Proteomes" id="UP000191342"/>
    </source>
</evidence>
<organism evidence="1 2">
    <name type="scientific">Penicillium flavigenum</name>
    <dbReference type="NCBI Taxonomy" id="254877"/>
    <lineage>
        <taxon>Eukaryota</taxon>
        <taxon>Fungi</taxon>
        <taxon>Dikarya</taxon>
        <taxon>Ascomycota</taxon>
        <taxon>Pezizomycotina</taxon>
        <taxon>Eurotiomycetes</taxon>
        <taxon>Eurotiomycetidae</taxon>
        <taxon>Eurotiales</taxon>
        <taxon>Aspergillaceae</taxon>
        <taxon>Penicillium</taxon>
    </lineage>
</organism>
<dbReference type="AlphaFoldDB" id="A0A1V6SZB1"/>
<comment type="caution">
    <text evidence="1">The sequence shown here is derived from an EMBL/GenBank/DDBJ whole genome shotgun (WGS) entry which is preliminary data.</text>
</comment>
<keyword evidence="2" id="KW-1185">Reference proteome</keyword>
<dbReference type="InterPro" id="IPR024079">
    <property type="entry name" value="MetalloPept_cat_dom_sf"/>
</dbReference>